<evidence type="ECO:0000256" key="4">
    <source>
        <dbReference type="ARBA" id="ARBA00022989"/>
    </source>
</evidence>
<dbReference type="PANTHER" id="PTHR28668:SF1">
    <property type="entry name" value="TRANSMEMBRANE PROTEIN 234"/>
    <property type="match status" value="1"/>
</dbReference>
<dbReference type="InterPro" id="IPR018908">
    <property type="entry name" value="TMEM234"/>
</dbReference>
<keyword evidence="4 6" id="KW-1133">Transmembrane helix</keyword>
<name>A0A8S3ZJD1_9EUPU</name>
<keyword evidence="5 6" id="KW-0472">Membrane</keyword>
<evidence type="ECO:0000313" key="7">
    <source>
        <dbReference type="EMBL" id="CAG5127820.1"/>
    </source>
</evidence>
<dbReference type="AlphaFoldDB" id="A0A8S3ZJD1"/>
<dbReference type="InterPro" id="IPR037185">
    <property type="entry name" value="EmrE-like"/>
</dbReference>
<gene>
    <name evidence="7" type="ORF">CUNI_LOCUS13378</name>
</gene>
<evidence type="ECO:0000256" key="6">
    <source>
        <dbReference type="SAM" id="Phobius"/>
    </source>
</evidence>
<sequence length="129" mass="14064">EAVWFVTVALLWGATNPLLKLHSVGVENIKRDGKIGQLIAECAFLFLNWKYLLSFLANQMASVLYYITLSSADVTLAVPITNSLTFIFTALSSRLLGEKHLTWEAVAGMMLIVAGVSLCVLSKVDGDNT</sequence>
<dbReference type="OrthoDB" id="43458at2759"/>
<feature type="non-terminal residue" evidence="7">
    <location>
        <position position="1"/>
    </location>
</feature>
<dbReference type="Pfam" id="PF10639">
    <property type="entry name" value="TMEM234"/>
    <property type="match status" value="1"/>
</dbReference>
<dbReference type="SUPFAM" id="SSF103481">
    <property type="entry name" value="Multidrug resistance efflux transporter EmrE"/>
    <property type="match status" value="1"/>
</dbReference>
<evidence type="ECO:0000256" key="3">
    <source>
        <dbReference type="ARBA" id="ARBA00022692"/>
    </source>
</evidence>
<dbReference type="Proteomes" id="UP000678393">
    <property type="component" value="Unassembled WGS sequence"/>
</dbReference>
<evidence type="ECO:0008006" key="9">
    <source>
        <dbReference type="Google" id="ProtNLM"/>
    </source>
</evidence>
<comment type="caution">
    <text evidence="7">The sequence shown here is derived from an EMBL/GenBank/DDBJ whole genome shotgun (WGS) entry which is preliminary data.</text>
</comment>
<reference evidence="7" key="1">
    <citation type="submission" date="2021-04" db="EMBL/GenBank/DDBJ databases">
        <authorList>
            <consortium name="Molecular Ecology Group"/>
        </authorList>
    </citation>
    <scope>NUCLEOTIDE SEQUENCE</scope>
</reference>
<evidence type="ECO:0000256" key="5">
    <source>
        <dbReference type="ARBA" id="ARBA00023136"/>
    </source>
</evidence>
<dbReference type="GO" id="GO:0016020">
    <property type="term" value="C:membrane"/>
    <property type="evidence" value="ECO:0007669"/>
    <property type="project" value="UniProtKB-SubCell"/>
</dbReference>
<accession>A0A8S3ZJD1</accession>
<comment type="subcellular location">
    <subcellularLocation>
        <location evidence="1">Membrane</location>
        <topology evidence="1">Multi-pass membrane protein</topology>
    </subcellularLocation>
</comment>
<protein>
    <recommendedName>
        <fullName evidence="9">Transmembrane protein 234</fullName>
    </recommendedName>
</protein>
<organism evidence="7 8">
    <name type="scientific">Candidula unifasciata</name>
    <dbReference type="NCBI Taxonomy" id="100452"/>
    <lineage>
        <taxon>Eukaryota</taxon>
        <taxon>Metazoa</taxon>
        <taxon>Spiralia</taxon>
        <taxon>Lophotrochozoa</taxon>
        <taxon>Mollusca</taxon>
        <taxon>Gastropoda</taxon>
        <taxon>Heterobranchia</taxon>
        <taxon>Euthyneura</taxon>
        <taxon>Panpulmonata</taxon>
        <taxon>Eupulmonata</taxon>
        <taxon>Stylommatophora</taxon>
        <taxon>Helicina</taxon>
        <taxon>Helicoidea</taxon>
        <taxon>Geomitridae</taxon>
        <taxon>Candidula</taxon>
    </lineage>
</organism>
<keyword evidence="8" id="KW-1185">Reference proteome</keyword>
<dbReference type="Gene3D" id="1.10.3730.20">
    <property type="match status" value="1"/>
</dbReference>
<proteinExistence type="inferred from homology"/>
<keyword evidence="3 6" id="KW-0812">Transmembrane</keyword>
<evidence type="ECO:0000256" key="1">
    <source>
        <dbReference type="ARBA" id="ARBA00004141"/>
    </source>
</evidence>
<evidence type="ECO:0000313" key="8">
    <source>
        <dbReference type="Proteomes" id="UP000678393"/>
    </source>
</evidence>
<comment type="similarity">
    <text evidence="2">Belongs to the TMEM234 family.</text>
</comment>
<feature type="transmembrane region" description="Helical" evidence="6">
    <location>
        <begin position="103"/>
        <end position="124"/>
    </location>
</feature>
<dbReference type="PANTHER" id="PTHR28668">
    <property type="entry name" value="TRANSMEMBRANE PROTEIN 234"/>
    <property type="match status" value="1"/>
</dbReference>
<evidence type="ECO:0000256" key="2">
    <source>
        <dbReference type="ARBA" id="ARBA00005977"/>
    </source>
</evidence>
<dbReference type="EMBL" id="CAJHNH020002804">
    <property type="protein sequence ID" value="CAG5127820.1"/>
    <property type="molecule type" value="Genomic_DNA"/>
</dbReference>